<dbReference type="Proteomes" id="UP001596058">
    <property type="component" value="Unassembled WGS sequence"/>
</dbReference>
<dbReference type="RefSeq" id="WP_379519075.1">
    <property type="nucleotide sequence ID" value="NZ_JBHSPA010000047.1"/>
</dbReference>
<organism evidence="2 3">
    <name type="scientific">Nonomuraea insulae</name>
    <dbReference type="NCBI Taxonomy" id="1616787"/>
    <lineage>
        <taxon>Bacteria</taxon>
        <taxon>Bacillati</taxon>
        <taxon>Actinomycetota</taxon>
        <taxon>Actinomycetes</taxon>
        <taxon>Streptosporangiales</taxon>
        <taxon>Streptosporangiaceae</taxon>
        <taxon>Nonomuraea</taxon>
    </lineage>
</organism>
<dbReference type="Gene3D" id="1.20.5.780">
    <property type="entry name" value="Single helix bin"/>
    <property type="match status" value="1"/>
</dbReference>
<dbReference type="Pfam" id="PF08681">
    <property type="entry name" value="TacA1"/>
    <property type="match status" value="1"/>
</dbReference>
<name>A0ABW1CXC2_9ACTN</name>
<evidence type="ECO:0000256" key="1">
    <source>
        <dbReference type="ARBA" id="ARBA00022649"/>
    </source>
</evidence>
<protein>
    <submittedName>
        <fullName evidence="2">DUF1778 domain-containing protein</fullName>
    </submittedName>
</protein>
<proteinExistence type="predicted"/>
<evidence type="ECO:0000313" key="3">
    <source>
        <dbReference type="Proteomes" id="UP001596058"/>
    </source>
</evidence>
<reference evidence="3" key="1">
    <citation type="journal article" date="2019" name="Int. J. Syst. Evol. Microbiol.">
        <title>The Global Catalogue of Microorganisms (GCM) 10K type strain sequencing project: providing services to taxonomists for standard genome sequencing and annotation.</title>
        <authorList>
            <consortium name="The Broad Institute Genomics Platform"/>
            <consortium name="The Broad Institute Genome Sequencing Center for Infectious Disease"/>
            <person name="Wu L."/>
            <person name="Ma J."/>
        </authorList>
    </citation>
    <scope>NUCLEOTIDE SEQUENCE [LARGE SCALE GENOMIC DNA]</scope>
    <source>
        <strain evidence="3">CCUG 53903</strain>
    </source>
</reference>
<sequence>MTDLQLRFTDPARYDVIAAAARAAGVGVEEFVMAAAYERALNTREQHPRWLQGTYRVSHHY</sequence>
<keyword evidence="1" id="KW-1277">Toxin-antitoxin system</keyword>
<dbReference type="EMBL" id="JBHSPA010000047">
    <property type="protein sequence ID" value="MFC5829583.1"/>
    <property type="molecule type" value="Genomic_DNA"/>
</dbReference>
<evidence type="ECO:0000313" key="2">
    <source>
        <dbReference type="EMBL" id="MFC5829583.1"/>
    </source>
</evidence>
<gene>
    <name evidence="2" type="ORF">ACFPZ3_37465</name>
</gene>
<keyword evidence="3" id="KW-1185">Reference proteome</keyword>
<dbReference type="InterPro" id="IPR014795">
    <property type="entry name" value="TacA_1-like"/>
</dbReference>
<comment type="caution">
    <text evidence="2">The sequence shown here is derived from an EMBL/GenBank/DDBJ whole genome shotgun (WGS) entry which is preliminary data.</text>
</comment>
<accession>A0ABW1CXC2</accession>